<reference evidence="2 3" key="1">
    <citation type="submission" date="2018-07" db="EMBL/GenBank/DDBJ databases">
        <title>Genomic Encyclopedia of Type Strains, Phase IV (KMG-IV): sequencing the most valuable type-strain genomes for metagenomic binning, comparative biology and taxonomic classification.</title>
        <authorList>
            <person name="Goeker M."/>
        </authorList>
    </citation>
    <scope>NUCLEOTIDE SEQUENCE [LARGE SCALE GENOMIC DNA]</scope>
    <source>
        <strain evidence="2 3">DSM 14324</strain>
    </source>
</reference>
<dbReference type="Proteomes" id="UP000256334">
    <property type="component" value="Unassembled WGS sequence"/>
</dbReference>
<gene>
    <name evidence="2" type="ORF">C8D72_2293</name>
</gene>
<dbReference type="EMBL" id="QRDJ01000008">
    <property type="protein sequence ID" value="REC93930.1"/>
    <property type="molecule type" value="Genomic_DNA"/>
</dbReference>
<feature type="transmembrane region" description="Helical" evidence="1">
    <location>
        <begin position="6"/>
        <end position="24"/>
    </location>
</feature>
<evidence type="ECO:0000313" key="2">
    <source>
        <dbReference type="EMBL" id="REC93930.1"/>
    </source>
</evidence>
<organism evidence="2 3">
    <name type="scientific">Kushneria indalinina DSM 14324</name>
    <dbReference type="NCBI Taxonomy" id="1122140"/>
    <lineage>
        <taxon>Bacteria</taxon>
        <taxon>Pseudomonadati</taxon>
        <taxon>Pseudomonadota</taxon>
        <taxon>Gammaproteobacteria</taxon>
        <taxon>Oceanospirillales</taxon>
        <taxon>Halomonadaceae</taxon>
        <taxon>Kushneria</taxon>
    </lineage>
</organism>
<accession>A0A3D9DT26</accession>
<keyword evidence="1" id="KW-0472">Membrane</keyword>
<keyword evidence="3" id="KW-1185">Reference proteome</keyword>
<proteinExistence type="predicted"/>
<feature type="transmembrane region" description="Helical" evidence="1">
    <location>
        <begin position="67"/>
        <end position="90"/>
    </location>
</feature>
<feature type="transmembrane region" description="Helical" evidence="1">
    <location>
        <begin position="36"/>
        <end position="55"/>
    </location>
</feature>
<dbReference type="SUPFAM" id="SSF52833">
    <property type="entry name" value="Thioredoxin-like"/>
    <property type="match status" value="1"/>
</dbReference>
<dbReference type="InterPro" id="IPR036249">
    <property type="entry name" value="Thioredoxin-like_sf"/>
</dbReference>
<protein>
    <recommendedName>
        <fullName evidence="4">Thiol-disulfide isomerase/thioredoxin</fullName>
    </recommendedName>
</protein>
<keyword evidence="1" id="KW-0812">Transmembrane</keyword>
<evidence type="ECO:0000313" key="3">
    <source>
        <dbReference type="Proteomes" id="UP000256334"/>
    </source>
</evidence>
<evidence type="ECO:0008006" key="4">
    <source>
        <dbReference type="Google" id="ProtNLM"/>
    </source>
</evidence>
<sequence>MISLSPVQLAVACATMTLLAAHVISPAARTTTTCWALGALVFWLTGASLWTWLFQDTTLRHPVWSGHLWSTGVAPAGGLIALLVWTLWYCRQRPTLRQRLCLLIMITNGLWWGLEQYRSGLQTPLPDTLAALTLKSLEGRSITPAHDAPARHLLLWRSDCTPCRQWLQKLADLPAGQRPELALVNQGEPLLSVIRYLDQHPDHQLELEDTALLLDPRQHLLALTGSRRLPVLLQVGPDSALRRVDDLPALIASSPR</sequence>
<keyword evidence="1" id="KW-1133">Transmembrane helix</keyword>
<evidence type="ECO:0000256" key="1">
    <source>
        <dbReference type="SAM" id="Phobius"/>
    </source>
</evidence>
<comment type="caution">
    <text evidence="2">The sequence shown here is derived from an EMBL/GenBank/DDBJ whole genome shotgun (WGS) entry which is preliminary data.</text>
</comment>
<dbReference type="AlphaFoldDB" id="A0A3D9DT26"/>
<name>A0A3D9DT26_9GAMM</name>